<keyword evidence="1" id="KW-0175">Coiled coil</keyword>
<feature type="domain" description="XRCC4 coiled-coil" evidence="2">
    <location>
        <begin position="7"/>
        <end position="51"/>
    </location>
</feature>
<protein>
    <recommendedName>
        <fullName evidence="2">XRCC4 coiled-coil domain-containing protein</fullName>
    </recommendedName>
</protein>
<sequence length="58" mass="6835">MPSATVQMIDQIMEHVIAQEADMEATNKELKRENEKLKQELKALKEQFDRVNINQLKH</sequence>
<dbReference type="Gene3D" id="1.20.5.370">
    <property type="match status" value="1"/>
</dbReference>
<evidence type="ECO:0000313" key="4">
    <source>
        <dbReference type="Proteomes" id="UP000823399"/>
    </source>
</evidence>
<gene>
    <name evidence="3" type="ORF">F5147DRAFT_766982</name>
</gene>
<evidence type="ECO:0000256" key="1">
    <source>
        <dbReference type="SAM" id="Coils"/>
    </source>
</evidence>
<dbReference type="SUPFAM" id="SSF58022">
    <property type="entry name" value="XRCC4, C-terminal oligomerization domain"/>
    <property type="match status" value="1"/>
</dbReference>
<feature type="coiled-coil region" evidence="1">
    <location>
        <begin position="13"/>
        <end position="54"/>
    </location>
</feature>
<accession>A0A9P7JZS1</accession>
<dbReference type="Proteomes" id="UP000823399">
    <property type="component" value="Unassembled WGS sequence"/>
</dbReference>
<reference evidence="3" key="1">
    <citation type="journal article" date="2020" name="New Phytol.">
        <title>Comparative genomics reveals dynamic genome evolution in host specialist ectomycorrhizal fungi.</title>
        <authorList>
            <person name="Lofgren L.A."/>
            <person name="Nguyen N.H."/>
            <person name="Vilgalys R."/>
            <person name="Ruytinx J."/>
            <person name="Liao H.L."/>
            <person name="Branco S."/>
            <person name="Kuo A."/>
            <person name="LaButti K."/>
            <person name="Lipzen A."/>
            <person name="Andreopoulos W."/>
            <person name="Pangilinan J."/>
            <person name="Riley R."/>
            <person name="Hundley H."/>
            <person name="Na H."/>
            <person name="Barry K."/>
            <person name="Grigoriev I.V."/>
            <person name="Stajich J.E."/>
            <person name="Kennedy P.G."/>
        </authorList>
    </citation>
    <scope>NUCLEOTIDE SEQUENCE</scope>
    <source>
        <strain evidence="3">FC423</strain>
    </source>
</reference>
<dbReference type="RefSeq" id="XP_041299318.1">
    <property type="nucleotide sequence ID" value="XM_041440829.1"/>
</dbReference>
<dbReference type="Pfam" id="PF21924">
    <property type="entry name" value="XRCC4_CC"/>
    <property type="match status" value="1"/>
</dbReference>
<name>A0A9P7JZS1_9AGAM</name>
<dbReference type="InterPro" id="IPR014751">
    <property type="entry name" value="XRCC4-like_C"/>
</dbReference>
<comment type="caution">
    <text evidence="3">The sequence shown here is derived from an EMBL/GenBank/DDBJ whole genome shotgun (WGS) entry which is preliminary data.</text>
</comment>
<dbReference type="InterPro" id="IPR053962">
    <property type="entry name" value="XRCC4_CC"/>
</dbReference>
<evidence type="ECO:0000313" key="3">
    <source>
        <dbReference type="EMBL" id="KAG2119492.1"/>
    </source>
</evidence>
<dbReference type="AlphaFoldDB" id="A0A9P7JZS1"/>
<dbReference type="EMBL" id="JABBWM010000002">
    <property type="protein sequence ID" value="KAG2119492.1"/>
    <property type="molecule type" value="Genomic_DNA"/>
</dbReference>
<keyword evidence="4" id="KW-1185">Reference proteome</keyword>
<dbReference type="GeneID" id="64703088"/>
<evidence type="ECO:0000259" key="2">
    <source>
        <dbReference type="Pfam" id="PF21924"/>
    </source>
</evidence>
<proteinExistence type="predicted"/>
<organism evidence="3 4">
    <name type="scientific">Suillus discolor</name>
    <dbReference type="NCBI Taxonomy" id="1912936"/>
    <lineage>
        <taxon>Eukaryota</taxon>
        <taxon>Fungi</taxon>
        <taxon>Dikarya</taxon>
        <taxon>Basidiomycota</taxon>
        <taxon>Agaricomycotina</taxon>
        <taxon>Agaricomycetes</taxon>
        <taxon>Agaricomycetidae</taxon>
        <taxon>Boletales</taxon>
        <taxon>Suillineae</taxon>
        <taxon>Suillaceae</taxon>
        <taxon>Suillus</taxon>
    </lineage>
</organism>